<accession>A0A1I2HXX5</accession>
<sequence>MGFIVPLLFIGRAYKPLVRKCIYGQKAESVYVPDKRFDSGLRYKGKRFVVDIENKYYLTDQQRTIARAEGALKLCLICLAILWVALKPEKIKTIPKAPLTINNIRIGTPLSVFKKQQNNTIKYMNAYWRRVENAEYGKISGKLEIYIRNKRINGITFIPSDTSTNTNRRLAKMLYAEYGPAQDASDGFLHWENDSIKLSLYPAPYTNLDLHRNIKLVTWK</sequence>
<organism evidence="1 2">
    <name type="scientific">Spirosoma endophyticum</name>
    <dbReference type="NCBI Taxonomy" id="662367"/>
    <lineage>
        <taxon>Bacteria</taxon>
        <taxon>Pseudomonadati</taxon>
        <taxon>Bacteroidota</taxon>
        <taxon>Cytophagia</taxon>
        <taxon>Cytophagales</taxon>
        <taxon>Cytophagaceae</taxon>
        <taxon>Spirosoma</taxon>
    </lineage>
</organism>
<dbReference type="EMBL" id="FOLQ01000049">
    <property type="protein sequence ID" value="SFF33476.1"/>
    <property type="molecule type" value="Genomic_DNA"/>
</dbReference>
<keyword evidence="2" id="KW-1185">Reference proteome</keyword>
<protein>
    <submittedName>
        <fullName evidence="1">Uncharacterized protein</fullName>
    </submittedName>
</protein>
<dbReference type="AlphaFoldDB" id="A0A1I2HXX5"/>
<proteinExistence type="predicted"/>
<reference evidence="1 2" key="1">
    <citation type="submission" date="2016-10" db="EMBL/GenBank/DDBJ databases">
        <authorList>
            <person name="de Groot N.N."/>
        </authorList>
    </citation>
    <scope>NUCLEOTIDE SEQUENCE [LARGE SCALE GENOMIC DNA]</scope>
    <source>
        <strain evidence="1 2">DSM 26130</strain>
    </source>
</reference>
<evidence type="ECO:0000313" key="1">
    <source>
        <dbReference type="EMBL" id="SFF33476.1"/>
    </source>
</evidence>
<name>A0A1I2HXX5_9BACT</name>
<gene>
    <name evidence="1" type="ORF">SAMN05216167_14913</name>
</gene>
<evidence type="ECO:0000313" key="2">
    <source>
        <dbReference type="Proteomes" id="UP000198598"/>
    </source>
</evidence>
<dbReference type="Proteomes" id="UP000198598">
    <property type="component" value="Unassembled WGS sequence"/>
</dbReference>